<evidence type="ECO:0000259" key="1">
    <source>
        <dbReference type="Pfam" id="PF08676"/>
    </source>
</evidence>
<dbReference type="InterPro" id="IPR042120">
    <property type="entry name" value="MutL_C_dimsub"/>
</dbReference>
<dbReference type="InterPro" id="IPR014790">
    <property type="entry name" value="MutL_C"/>
</dbReference>
<keyword evidence="3" id="KW-1185">Reference proteome</keyword>
<feature type="non-terminal residue" evidence="2">
    <location>
        <position position="1"/>
    </location>
</feature>
<reference evidence="2 3" key="1">
    <citation type="journal article" date="2019" name="Int. J. Syst. Evol. Microbiol.">
        <title>The Global Catalogue of Microorganisms (GCM) 10K type strain sequencing project: providing services to taxonomists for standard genome sequencing and annotation.</title>
        <authorList>
            <consortium name="The Broad Institute Genomics Platform"/>
            <consortium name="The Broad Institute Genome Sequencing Center for Infectious Disease"/>
            <person name="Wu L."/>
            <person name="Ma J."/>
        </authorList>
    </citation>
    <scope>NUCLEOTIDE SEQUENCE [LARGE SCALE GENOMIC DNA]</scope>
    <source>
        <strain evidence="2 3">CGMCC 1.12285</strain>
    </source>
</reference>
<organism evidence="2 3">
    <name type="scientific">Halolamina salina</name>
    <dbReference type="NCBI Taxonomy" id="1220023"/>
    <lineage>
        <taxon>Archaea</taxon>
        <taxon>Methanobacteriati</taxon>
        <taxon>Methanobacteriota</taxon>
        <taxon>Stenosarchaea group</taxon>
        <taxon>Halobacteria</taxon>
        <taxon>Halobacteriales</taxon>
        <taxon>Haloferacaceae</taxon>
    </lineage>
</organism>
<dbReference type="Pfam" id="PF08676">
    <property type="entry name" value="MutL_C"/>
    <property type="match status" value="1"/>
</dbReference>
<dbReference type="EMBL" id="JBHUDH010000120">
    <property type="protein sequence ID" value="MFD1526773.1"/>
    <property type="molecule type" value="Genomic_DNA"/>
</dbReference>
<gene>
    <name evidence="2" type="ORF">ACFR9S_10775</name>
</gene>
<name>A0ABD6B8G6_9EURY</name>
<sequence length="101" mass="10484">GTTVKLSTVPAPLGRPADAGAFRETLAALASGDDPEDAREDALAELACHPSLKAGDALDTEDAQALVDRLGQCEQPFACPHGRPTVLSVNEETLAAGFERQ</sequence>
<dbReference type="InterPro" id="IPR037198">
    <property type="entry name" value="MutL_C_sf"/>
</dbReference>
<dbReference type="SUPFAM" id="SSF118116">
    <property type="entry name" value="DNA mismatch repair protein MutL"/>
    <property type="match status" value="1"/>
</dbReference>
<dbReference type="AlphaFoldDB" id="A0ABD6B8G6"/>
<feature type="domain" description="MutL C-terminal dimerisation" evidence="1">
    <location>
        <begin position="2"/>
        <end position="58"/>
    </location>
</feature>
<evidence type="ECO:0000313" key="2">
    <source>
        <dbReference type="EMBL" id="MFD1526773.1"/>
    </source>
</evidence>
<evidence type="ECO:0000313" key="3">
    <source>
        <dbReference type="Proteomes" id="UP001597111"/>
    </source>
</evidence>
<protein>
    <submittedName>
        <fullName evidence="2">DNA mismatch repair protein MutL</fullName>
    </submittedName>
</protein>
<dbReference type="Proteomes" id="UP001597111">
    <property type="component" value="Unassembled WGS sequence"/>
</dbReference>
<accession>A0ABD6B8G6</accession>
<comment type="caution">
    <text evidence="2">The sequence shown here is derived from an EMBL/GenBank/DDBJ whole genome shotgun (WGS) entry which is preliminary data.</text>
</comment>
<dbReference type="Gene3D" id="3.30.1540.20">
    <property type="entry name" value="MutL, C-terminal domain, dimerisation subdomain"/>
    <property type="match status" value="1"/>
</dbReference>
<proteinExistence type="predicted"/>